<comment type="catalytic activity">
    <reaction evidence="7 8">
        <text>[[Fe-S] cluster scaffold protein carrying a second [4Fe-4S](2+) cluster] + N(6)-octanoyl-L-lysyl-[protein] + 2 oxidized [2Fe-2S]-[ferredoxin] + 2 S-adenosyl-L-methionine + 4 H(+) = [[Fe-S] cluster scaffold protein] + N(6)-[(R)-dihydrolipoyl]-L-lysyl-[protein] + 4 Fe(3+) + 2 hydrogen sulfide + 2 5'-deoxyadenosine + 2 L-methionine + 2 reduced [2Fe-2S]-[ferredoxin]</text>
        <dbReference type="Rhea" id="RHEA:16585"/>
        <dbReference type="Rhea" id="RHEA-COMP:9928"/>
        <dbReference type="Rhea" id="RHEA-COMP:10000"/>
        <dbReference type="Rhea" id="RHEA-COMP:10001"/>
        <dbReference type="Rhea" id="RHEA-COMP:10475"/>
        <dbReference type="Rhea" id="RHEA-COMP:14568"/>
        <dbReference type="Rhea" id="RHEA-COMP:14569"/>
        <dbReference type="ChEBI" id="CHEBI:15378"/>
        <dbReference type="ChEBI" id="CHEBI:17319"/>
        <dbReference type="ChEBI" id="CHEBI:29034"/>
        <dbReference type="ChEBI" id="CHEBI:29919"/>
        <dbReference type="ChEBI" id="CHEBI:33722"/>
        <dbReference type="ChEBI" id="CHEBI:33737"/>
        <dbReference type="ChEBI" id="CHEBI:33738"/>
        <dbReference type="ChEBI" id="CHEBI:57844"/>
        <dbReference type="ChEBI" id="CHEBI:59789"/>
        <dbReference type="ChEBI" id="CHEBI:78809"/>
        <dbReference type="ChEBI" id="CHEBI:83100"/>
        <dbReference type="EC" id="2.8.1.8"/>
    </reaction>
</comment>
<evidence type="ECO:0000256" key="3">
    <source>
        <dbReference type="ARBA" id="ARBA00022691"/>
    </source>
</evidence>
<evidence type="ECO:0000256" key="4">
    <source>
        <dbReference type="ARBA" id="ARBA00022723"/>
    </source>
</evidence>
<dbReference type="GO" id="GO:0005737">
    <property type="term" value="C:cytoplasm"/>
    <property type="evidence" value="ECO:0007669"/>
    <property type="project" value="UniProtKB-SubCell"/>
</dbReference>
<feature type="binding site" evidence="8">
    <location>
        <position position="76"/>
    </location>
    <ligand>
        <name>[4Fe-4S] cluster</name>
        <dbReference type="ChEBI" id="CHEBI:49883"/>
        <label>2</label>
        <note>4Fe-4S-S-AdoMet</note>
    </ligand>
</feature>
<evidence type="ECO:0000256" key="1">
    <source>
        <dbReference type="ARBA" id="ARBA00022485"/>
    </source>
</evidence>
<dbReference type="SFLD" id="SFLDF00271">
    <property type="entry name" value="lipoyl_synthase"/>
    <property type="match status" value="1"/>
</dbReference>
<dbReference type="UniPathway" id="UPA00538">
    <property type="reaction ID" value="UER00593"/>
</dbReference>
<evidence type="ECO:0000313" key="11">
    <source>
        <dbReference type="Proteomes" id="UP000186547"/>
    </source>
</evidence>
<dbReference type="InterPro" id="IPR006638">
    <property type="entry name" value="Elp3/MiaA/NifB-like_rSAM"/>
</dbReference>
<dbReference type="NCBIfam" id="NF004019">
    <property type="entry name" value="PRK05481.1"/>
    <property type="match status" value="1"/>
</dbReference>
<name>A0A1P8LNJ7_NATLA</name>
<dbReference type="InterPro" id="IPR013785">
    <property type="entry name" value="Aldolase_TIM"/>
</dbReference>
<dbReference type="GO" id="GO:0051539">
    <property type="term" value="F:4 iron, 4 sulfur cluster binding"/>
    <property type="evidence" value="ECO:0007669"/>
    <property type="project" value="UniProtKB-UniRule"/>
</dbReference>
<feature type="domain" description="Radical SAM core" evidence="9">
    <location>
        <begin position="55"/>
        <end position="272"/>
    </location>
</feature>
<dbReference type="SFLD" id="SFLDG01058">
    <property type="entry name" value="lipoyl_synthase_like"/>
    <property type="match status" value="1"/>
</dbReference>
<feature type="binding site" evidence="8">
    <location>
        <position position="36"/>
    </location>
    <ligand>
        <name>[4Fe-4S] cluster</name>
        <dbReference type="ChEBI" id="CHEBI:49883"/>
        <label>1</label>
    </ligand>
</feature>
<dbReference type="PIRSF" id="PIRSF005963">
    <property type="entry name" value="Lipoyl_synth"/>
    <property type="match status" value="1"/>
</dbReference>
<dbReference type="RefSeq" id="WP_029601396.1">
    <property type="nucleotide sequence ID" value="NZ_AOLZ01000034.1"/>
</dbReference>
<protein>
    <recommendedName>
        <fullName evidence="8">Lipoyl synthase</fullName>
        <ecNumber evidence="8">2.8.1.8</ecNumber>
    </recommendedName>
    <alternativeName>
        <fullName evidence="8">Lip-syn</fullName>
        <shortName evidence="8">LS</shortName>
    </alternativeName>
    <alternativeName>
        <fullName evidence="8">Lipoate synthase</fullName>
    </alternativeName>
    <alternativeName>
        <fullName evidence="8">Lipoic acid synthase</fullName>
    </alternativeName>
    <alternativeName>
        <fullName evidence="8">Sulfur insertion protein LipA</fullName>
    </alternativeName>
</protein>
<comment type="subcellular location">
    <subcellularLocation>
        <location evidence="8">Cytoplasm</location>
    </subcellularLocation>
</comment>
<feature type="binding site" evidence="8">
    <location>
        <position position="73"/>
    </location>
    <ligand>
        <name>[4Fe-4S] cluster</name>
        <dbReference type="ChEBI" id="CHEBI:49883"/>
        <label>2</label>
        <note>4Fe-4S-S-AdoMet</note>
    </ligand>
</feature>
<feature type="binding site" evidence="8">
    <location>
        <position position="47"/>
    </location>
    <ligand>
        <name>[4Fe-4S] cluster</name>
        <dbReference type="ChEBI" id="CHEBI:49883"/>
        <label>1</label>
    </ligand>
</feature>
<dbReference type="EMBL" id="CP019285">
    <property type="protein sequence ID" value="APW97338.1"/>
    <property type="molecule type" value="Genomic_DNA"/>
</dbReference>
<dbReference type="InterPro" id="IPR031691">
    <property type="entry name" value="LIAS_N"/>
</dbReference>
<organism evidence="10 11">
    <name type="scientific">Natronobacterium lacisalsi AJ5</name>
    <dbReference type="NCBI Taxonomy" id="358396"/>
    <lineage>
        <taxon>Archaea</taxon>
        <taxon>Methanobacteriati</taxon>
        <taxon>Methanobacteriota</taxon>
        <taxon>Stenosarchaea group</taxon>
        <taxon>Halobacteria</taxon>
        <taxon>Halobacteriales</taxon>
        <taxon>Natrialbaceae</taxon>
        <taxon>Natronobacterium</taxon>
    </lineage>
</organism>
<dbReference type="SUPFAM" id="SSF102114">
    <property type="entry name" value="Radical SAM enzymes"/>
    <property type="match status" value="1"/>
</dbReference>
<dbReference type="AlphaFoldDB" id="A0A1P8LNJ7"/>
<feature type="binding site" evidence="8">
    <location>
        <position position="283"/>
    </location>
    <ligand>
        <name>[4Fe-4S] cluster</name>
        <dbReference type="ChEBI" id="CHEBI:49883"/>
        <label>1</label>
    </ligand>
</feature>
<dbReference type="NCBIfam" id="TIGR00510">
    <property type="entry name" value="lipA"/>
    <property type="match status" value="1"/>
</dbReference>
<comment type="pathway">
    <text evidence="8">Protein modification; protein lipoylation via endogenous pathway; protein N(6)-(lipoyl)lysine from octanoyl-[acyl-carrier-protein]: step 2/2.</text>
</comment>
<dbReference type="HAMAP" id="MF_00206">
    <property type="entry name" value="Lipoyl_synth"/>
    <property type="match status" value="1"/>
</dbReference>
<comment type="function">
    <text evidence="8">Catalyzes the radical-mediated insertion of two sulfur atoms into the C-6 and C-8 positions of the octanoyl moiety bound to the lipoyl domains of lipoate-dependent enzymes, thereby converting the octanoylated domains into lipoylated derivatives.</text>
</comment>
<keyword evidence="6 8" id="KW-0411">Iron-sulfur</keyword>
<evidence type="ECO:0000256" key="2">
    <source>
        <dbReference type="ARBA" id="ARBA00022679"/>
    </source>
</evidence>
<evidence type="ECO:0000256" key="8">
    <source>
        <dbReference type="HAMAP-Rule" id="MF_00206"/>
    </source>
</evidence>
<dbReference type="GO" id="GO:0046872">
    <property type="term" value="F:metal ion binding"/>
    <property type="evidence" value="ECO:0007669"/>
    <property type="project" value="UniProtKB-KW"/>
</dbReference>
<keyword evidence="5 8" id="KW-0408">Iron</keyword>
<feature type="binding site" evidence="8">
    <location>
        <position position="69"/>
    </location>
    <ligand>
        <name>[4Fe-4S] cluster</name>
        <dbReference type="ChEBI" id="CHEBI:49883"/>
        <label>2</label>
        <note>4Fe-4S-S-AdoMet</note>
    </ligand>
</feature>
<dbReference type="PANTHER" id="PTHR10949">
    <property type="entry name" value="LIPOYL SYNTHASE"/>
    <property type="match status" value="1"/>
</dbReference>
<dbReference type="EC" id="2.8.1.8" evidence="8"/>
<dbReference type="Pfam" id="PF16881">
    <property type="entry name" value="LIAS_N"/>
    <property type="match status" value="1"/>
</dbReference>
<dbReference type="InterPro" id="IPR007197">
    <property type="entry name" value="rSAM"/>
</dbReference>
<evidence type="ECO:0000259" key="9">
    <source>
        <dbReference type="PROSITE" id="PS51918"/>
    </source>
</evidence>
<evidence type="ECO:0000256" key="6">
    <source>
        <dbReference type="ARBA" id="ARBA00023014"/>
    </source>
</evidence>
<gene>
    <name evidence="8" type="primary">lipA</name>
    <name evidence="10" type="ORF">CHINAEXTREME_05930</name>
</gene>
<dbReference type="SMART" id="SM00729">
    <property type="entry name" value="Elp3"/>
    <property type="match status" value="1"/>
</dbReference>
<keyword evidence="4 8" id="KW-0479">Metal-binding</keyword>
<keyword evidence="2 8" id="KW-0808">Transferase</keyword>
<dbReference type="Proteomes" id="UP000186547">
    <property type="component" value="Chromosome"/>
</dbReference>
<dbReference type="GeneID" id="30920644"/>
<dbReference type="KEGG" id="hlc:CHINAEXTREME05930"/>
<dbReference type="SFLD" id="SFLDS00029">
    <property type="entry name" value="Radical_SAM"/>
    <property type="match status" value="1"/>
</dbReference>
<dbReference type="PANTHER" id="PTHR10949:SF0">
    <property type="entry name" value="LIPOYL SYNTHASE, MITOCHONDRIAL"/>
    <property type="match status" value="1"/>
</dbReference>
<dbReference type="CDD" id="cd01335">
    <property type="entry name" value="Radical_SAM"/>
    <property type="match status" value="1"/>
</dbReference>
<dbReference type="GO" id="GO:0016992">
    <property type="term" value="F:lipoate synthase activity"/>
    <property type="evidence" value="ECO:0007669"/>
    <property type="project" value="UniProtKB-UniRule"/>
</dbReference>
<feature type="binding site" evidence="8">
    <location>
        <position position="41"/>
    </location>
    <ligand>
        <name>[4Fe-4S] cluster</name>
        <dbReference type="ChEBI" id="CHEBI:49883"/>
        <label>1</label>
    </ligand>
</feature>
<dbReference type="GO" id="GO:0009249">
    <property type="term" value="P:protein lipoylation"/>
    <property type="evidence" value="ECO:0007669"/>
    <property type="project" value="UniProtKB-UniRule"/>
</dbReference>
<dbReference type="InterPro" id="IPR003698">
    <property type="entry name" value="Lipoyl_synth"/>
</dbReference>
<accession>A0A1P8LNJ7</accession>
<keyword evidence="1 8" id="KW-0004">4Fe-4S</keyword>
<dbReference type="PROSITE" id="PS51918">
    <property type="entry name" value="RADICAL_SAM"/>
    <property type="match status" value="1"/>
</dbReference>
<evidence type="ECO:0000256" key="5">
    <source>
        <dbReference type="ARBA" id="ARBA00023004"/>
    </source>
</evidence>
<sequence length="319" mass="35930">MSSARKPDWLKMRPPSGREFTDIRESLRDRNLHTVCEEANCPNLGECWSGGEGSDDGGTATFMLMGDRCSRACNFCDVQTGGMEPLDPDEPENVADAVAEIGLDYVVLTSVDRDDLPDQGAGHFAETIREIKDRHPGILVEVLIPDFQGEEHLVRKIIDADPDVIAHNVETVERLQFPVRDRRAGYEQSLSVLEQVDRESDIYTKTSIMLGHGEYDHEVYQTLADLRERGVDVVTLGQYLRPSRDHLEVERYDHPHKYETWRRVAEEELGFLYCASGPMVRSSYKAGELFVDAVLRDGKSVEEARRDAHSSDSTVSTAE</sequence>
<comment type="cofactor">
    <cofactor evidence="8">
        <name>[4Fe-4S] cluster</name>
        <dbReference type="ChEBI" id="CHEBI:49883"/>
    </cofactor>
    <text evidence="8">Binds 2 [4Fe-4S] clusters per subunit. One cluster is coordinated with 3 cysteines and an exchangeable S-adenosyl-L-methionine.</text>
</comment>
<evidence type="ECO:0000313" key="10">
    <source>
        <dbReference type="EMBL" id="APW97338.1"/>
    </source>
</evidence>
<dbReference type="Pfam" id="PF04055">
    <property type="entry name" value="Radical_SAM"/>
    <property type="match status" value="1"/>
</dbReference>
<dbReference type="Gene3D" id="3.20.20.70">
    <property type="entry name" value="Aldolase class I"/>
    <property type="match status" value="1"/>
</dbReference>
<dbReference type="NCBIfam" id="NF009544">
    <property type="entry name" value="PRK12928.1"/>
    <property type="match status" value="1"/>
</dbReference>
<evidence type="ECO:0000256" key="7">
    <source>
        <dbReference type="ARBA" id="ARBA00047326"/>
    </source>
</evidence>
<proteinExistence type="inferred from homology"/>
<dbReference type="InterPro" id="IPR058240">
    <property type="entry name" value="rSAM_sf"/>
</dbReference>
<keyword evidence="8" id="KW-0963">Cytoplasm</keyword>
<keyword evidence="3 8" id="KW-0949">S-adenosyl-L-methionine</keyword>
<comment type="similarity">
    <text evidence="8">Belongs to the radical SAM superfamily. Lipoyl synthase family.</text>
</comment>
<reference evidence="10 11" key="1">
    <citation type="journal article" date="2011" name="J. Bacteriol.">
        <title>Genome sequence of Halobiforma lacisalsi AJ5, an extremely halophilic archaeon which harbors a bop gene.</title>
        <authorList>
            <person name="Jiang X."/>
            <person name="Wang S."/>
            <person name="Cheng H."/>
            <person name="Huo Y."/>
            <person name="Zhang X."/>
            <person name="Zhu X."/>
            <person name="Han X."/>
            <person name="Ni P."/>
            <person name="Wu M."/>
        </authorList>
    </citation>
    <scope>NUCLEOTIDE SEQUENCE [LARGE SCALE GENOMIC DNA]</scope>
    <source>
        <strain evidence="10 11">AJ5</strain>
    </source>
</reference>